<feature type="compositionally biased region" description="Low complexity" evidence="1">
    <location>
        <begin position="28"/>
        <end position="43"/>
    </location>
</feature>
<dbReference type="EMBL" id="VOIH02000009">
    <property type="protein sequence ID" value="KAF3438748.1"/>
    <property type="molecule type" value="Genomic_DNA"/>
</dbReference>
<evidence type="ECO:0000313" key="3">
    <source>
        <dbReference type="Proteomes" id="UP000796880"/>
    </source>
</evidence>
<accession>A0A8K0GVF0</accession>
<feature type="region of interest" description="Disordered" evidence="1">
    <location>
        <begin position="20"/>
        <end position="46"/>
    </location>
</feature>
<evidence type="ECO:0000313" key="2">
    <source>
        <dbReference type="EMBL" id="KAF3438748.1"/>
    </source>
</evidence>
<protein>
    <submittedName>
        <fullName evidence="2">Uncharacterized protein</fullName>
    </submittedName>
</protein>
<gene>
    <name evidence="2" type="ORF">FNV43_RR21512</name>
</gene>
<dbReference type="Proteomes" id="UP000796880">
    <property type="component" value="Unassembled WGS sequence"/>
</dbReference>
<evidence type="ECO:0000256" key="1">
    <source>
        <dbReference type="SAM" id="MobiDB-lite"/>
    </source>
</evidence>
<proteinExistence type="predicted"/>
<name>A0A8K0GVF0_9ROSA</name>
<organism evidence="2 3">
    <name type="scientific">Rhamnella rubrinervis</name>
    <dbReference type="NCBI Taxonomy" id="2594499"/>
    <lineage>
        <taxon>Eukaryota</taxon>
        <taxon>Viridiplantae</taxon>
        <taxon>Streptophyta</taxon>
        <taxon>Embryophyta</taxon>
        <taxon>Tracheophyta</taxon>
        <taxon>Spermatophyta</taxon>
        <taxon>Magnoliopsida</taxon>
        <taxon>eudicotyledons</taxon>
        <taxon>Gunneridae</taxon>
        <taxon>Pentapetalae</taxon>
        <taxon>rosids</taxon>
        <taxon>fabids</taxon>
        <taxon>Rosales</taxon>
        <taxon>Rhamnaceae</taxon>
        <taxon>rhamnoid group</taxon>
        <taxon>Rhamneae</taxon>
        <taxon>Rhamnella</taxon>
    </lineage>
</organism>
<keyword evidence="3" id="KW-1185">Reference proteome</keyword>
<comment type="caution">
    <text evidence="2">The sequence shown here is derived from an EMBL/GenBank/DDBJ whole genome shotgun (WGS) entry which is preliminary data.</text>
</comment>
<reference evidence="2" key="1">
    <citation type="submission" date="2020-03" db="EMBL/GenBank/DDBJ databases">
        <title>A high-quality chromosome-level genome assembly of a woody plant with both climbing and erect habits, Rhamnella rubrinervis.</title>
        <authorList>
            <person name="Lu Z."/>
            <person name="Yang Y."/>
            <person name="Zhu X."/>
            <person name="Sun Y."/>
        </authorList>
    </citation>
    <scope>NUCLEOTIDE SEQUENCE</scope>
    <source>
        <strain evidence="2">BYM</strain>
        <tissue evidence="2">Leaf</tissue>
    </source>
</reference>
<sequence length="109" mass="11560">MPWARALPWRQRLSAACNRRPARVRGMPAQAASGMPQAPAAAACHRRQQRQRLAPVCVCAGGSGDANMWQRGLSPCDSLATPCPYSANEGAAHAAETLLPQAEFAHIGT</sequence>
<dbReference type="AlphaFoldDB" id="A0A8K0GVF0"/>